<dbReference type="KEGG" id="nve:5499438"/>
<sequence>LVSVYSGHHTILIPPGDLEANPALWLSAVAQYKVRDTFCSYPVMDLCTKGLGQAVPALKAKGVNLACVRNCVVVAEERPRITLTTAFSHLFSSLGLSPRAVSTSFGCRVNVAICTQGASTPEATSVYVDTRALRNDRVTIVERGSPNSLCLLESGKILPGVKVVIANPETRGMCADSHLGEIWVCSPHNGSGYYTAGEDKMTEERFGARMTTGDTVTQYARTGYLGFIKRTDFTQTDGAMHDAMFVVGSLEETMMLRGMRYHPVDIENTVIRCHKHICES</sequence>
<dbReference type="PhylomeDB" id="A7T518"/>
<dbReference type="EMBL" id="DS471026">
    <property type="protein sequence ID" value="EDO28946.1"/>
    <property type="molecule type" value="Genomic_DNA"/>
</dbReference>
<dbReference type="InParanoid" id="A7T518"/>
<dbReference type="Gene3D" id="3.40.50.12780">
    <property type="entry name" value="N-terminal domain of ligase-like"/>
    <property type="match status" value="1"/>
</dbReference>
<dbReference type="PANTHER" id="PTHR22754">
    <property type="entry name" value="DISCO-INTERACTING PROTEIN 2 DIP2 -RELATED"/>
    <property type="match status" value="1"/>
</dbReference>
<feature type="domain" description="AMP-dependent synthetase/ligase" evidence="1">
    <location>
        <begin position="2"/>
        <end position="194"/>
    </location>
</feature>
<evidence type="ECO:0000259" key="1">
    <source>
        <dbReference type="Pfam" id="PF00501"/>
    </source>
</evidence>
<gene>
    <name evidence="2" type="ORF">NEMVEDRAFT_v1g146217</name>
</gene>
<dbReference type="eggNOG" id="KOG3628">
    <property type="taxonomic scope" value="Eukaryota"/>
</dbReference>
<dbReference type="Proteomes" id="UP000001593">
    <property type="component" value="Unassembled WGS sequence"/>
</dbReference>
<organism evidence="2 3">
    <name type="scientific">Nematostella vectensis</name>
    <name type="common">Starlet sea anemone</name>
    <dbReference type="NCBI Taxonomy" id="45351"/>
    <lineage>
        <taxon>Eukaryota</taxon>
        <taxon>Metazoa</taxon>
        <taxon>Cnidaria</taxon>
        <taxon>Anthozoa</taxon>
        <taxon>Hexacorallia</taxon>
        <taxon>Actiniaria</taxon>
        <taxon>Edwardsiidae</taxon>
        <taxon>Nematostella</taxon>
    </lineage>
</organism>
<protein>
    <recommendedName>
        <fullName evidence="1">AMP-dependent synthetase/ligase domain-containing protein</fullName>
    </recommendedName>
</protein>
<reference evidence="2 3" key="1">
    <citation type="journal article" date="2007" name="Science">
        <title>Sea anemone genome reveals ancestral eumetazoan gene repertoire and genomic organization.</title>
        <authorList>
            <person name="Putnam N.H."/>
            <person name="Srivastava M."/>
            <person name="Hellsten U."/>
            <person name="Dirks B."/>
            <person name="Chapman J."/>
            <person name="Salamov A."/>
            <person name="Terry A."/>
            <person name="Shapiro H."/>
            <person name="Lindquist E."/>
            <person name="Kapitonov V.V."/>
            <person name="Jurka J."/>
            <person name="Genikhovich G."/>
            <person name="Grigoriev I.V."/>
            <person name="Lucas S.M."/>
            <person name="Steele R.E."/>
            <person name="Finnerty J.R."/>
            <person name="Technau U."/>
            <person name="Martindale M.Q."/>
            <person name="Rokhsar D.S."/>
        </authorList>
    </citation>
    <scope>NUCLEOTIDE SEQUENCE [LARGE SCALE GENOMIC DNA]</scope>
    <source>
        <strain evidence="3">CH2 X CH6</strain>
    </source>
</reference>
<proteinExistence type="predicted"/>
<dbReference type="STRING" id="45351.A7T518"/>
<evidence type="ECO:0000313" key="3">
    <source>
        <dbReference type="Proteomes" id="UP000001593"/>
    </source>
</evidence>
<dbReference type="InterPro" id="IPR000873">
    <property type="entry name" value="AMP-dep_synth/lig_dom"/>
</dbReference>
<accession>A7T518</accession>
<name>A7T518_NEMVE</name>
<evidence type="ECO:0000313" key="2">
    <source>
        <dbReference type="EMBL" id="EDO28946.1"/>
    </source>
</evidence>
<dbReference type="PANTHER" id="PTHR22754:SF32">
    <property type="entry name" value="DISCO-INTERACTING PROTEIN 2"/>
    <property type="match status" value="1"/>
</dbReference>
<dbReference type="SUPFAM" id="SSF56801">
    <property type="entry name" value="Acetyl-CoA synthetase-like"/>
    <property type="match status" value="1"/>
</dbReference>
<feature type="non-terminal residue" evidence="2">
    <location>
        <position position="1"/>
    </location>
</feature>
<keyword evidence="3" id="KW-1185">Reference proteome</keyword>
<dbReference type="AlphaFoldDB" id="A7T518"/>
<dbReference type="HOGENOM" id="CLU_995966_0_0_1"/>
<dbReference type="Pfam" id="PF00501">
    <property type="entry name" value="AMP-binding"/>
    <property type="match status" value="1"/>
</dbReference>
<dbReference type="InterPro" id="IPR042099">
    <property type="entry name" value="ANL_N_sf"/>
</dbReference>